<comment type="caution">
    <text evidence="3">The sequence shown here is derived from an EMBL/GenBank/DDBJ whole genome shotgun (WGS) entry which is preliminary data.</text>
</comment>
<dbReference type="InterPro" id="IPR013424">
    <property type="entry name" value="Ice-binding_C"/>
</dbReference>
<keyword evidence="1" id="KW-0732">Signal</keyword>
<accession>A0ABU9CMX9</accession>
<feature type="chain" id="PRO_5046670114" description="Ice-binding protein C-terminal domain-containing protein" evidence="1">
    <location>
        <begin position="21"/>
        <end position="312"/>
    </location>
</feature>
<gene>
    <name evidence="3" type="ORF">AACH10_23230</name>
</gene>
<evidence type="ECO:0000313" key="4">
    <source>
        <dbReference type="Proteomes" id="UP001365405"/>
    </source>
</evidence>
<feature type="domain" description="Ice-binding protein C-terminal" evidence="2">
    <location>
        <begin position="283"/>
        <end position="304"/>
    </location>
</feature>
<dbReference type="Pfam" id="PF07589">
    <property type="entry name" value="PEP-CTERM"/>
    <property type="match status" value="1"/>
</dbReference>
<keyword evidence="4" id="KW-1185">Reference proteome</keyword>
<evidence type="ECO:0000259" key="2">
    <source>
        <dbReference type="Pfam" id="PF07589"/>
    </source>
</evidence>
<dbReference type="Proteomes" id="UP001365405">
    <property type="component" value="Unassembled WGS sequence"/>
</dbReference>
<feature type="signal peptide" evidence="1">
    <location>
        <begin position="1"/>
        <end position="20"/>
    </location>
</feature>
<proteinExistence type="predicted"/>
<name>A0ABU9CMX9_9BURK</name>
<evidence type="ECO:0000256" key="1">
    <source>
        <dbReference type="SAM" id="SignalP"/>
    </source>
</evidence>
<reference evidence="3 4" key="1">
    <citation type="submission" date="2024-04" db="EMBL/GenBank/DDBJ databases">
        <title>Novel species of the genus Ideonella isolated from streams.</title>
        <authorList>
            <person name="Lu H."/>
        </authorList>
    </citation>
    <scope>NUCLEOTIDE SEQUENCE [LARGE SCALE GENOMIC DNA]</scope>
    <source>
        <strain evidence="3 4">DXS22W</strain>
    </source>
</reference>
<evidence type="ECO:0000313" key="3">
    <source>
        <dbReference type="EMBL" id="MEK8053187.1"/>
    </source>
</evidence>
<organism evidence="3 4">
    <name type="scientific">Pseudaquabacterium inlustre</name>
    <dbReference type="NCBI Taxonomy" id="2984192"/>
    <lineage>
        <taxon>Bacteria</taxon>
        <taxon>Pseudomonadati</taxon>
        <taxon>Pseudomonadota</taxon>
        <taxon>Betaproteobacteria</taxon>
        <taxon>Burkholderiales</taxon>
        <taxon>Sphaerotilaceae</taxon>
        <taxon>Pseudaquabacterium</taxon>
    </lineage>
</organism>
<dbReference type="RefSeq" id="WP_341412931.1">
    <property type="nucleotide sequence ID" value="NZ_JBBUTH010000011.1"/>
</dbReference>
<sequence>MCIRSGRAMPRHLLSRAVQAATLATSLLAGSAATAATPVMTVTQLNVYRDGTSADWLLGNSRWLADGFDNGNALVGPAYTGTTTAALYQLRGTDAGIDPATLAWEADSALHLDATHAALSTNALGQQGRSVRLVLGTSNAEWQQGFVQSRSFAASIRLSLDSLPGVGQSFGLRFTDGFSNNNDYAELSVFRDGQGTWLQLRKQDFALGSITPIATVALAPVANAAQLVLSLAHGTPGGSLISGSYNFADASGALLSPSFTGLGSVLAFNGENATRLELRATAPVPEPASALLLAGGGLLLAARRALRQRRMA</sequence>
<protein>
    <recommendedName>
        <fullName evidence="2">Ice-binding protein C-terminal domain-containing protein</fullName>
    </recommendedName>
</protein>
<dbReference type="EMBL" id="JBBUTH010000011">
    <property type="protein sequence ID" value="MEK8053187.1"/>
    <property type="molecule type" value="Genomic_DNA"/>
</dbReference>